<dbReference type="PANTHER" id="PTHR10063:SF0">
    <property type="entry name" value="TUBERIN"/>
    <property type="match status" value="1"/>
</dbReference>
<accession>A0A6A5XPY4</accession>
<dbReference type="Proteomes" id="UP000799778">
    <property type="component" value="Unassembled WGS sequence"/>
</dbReference>
<dbReference type="Gene3D" id="3.40.50.11210">
    <property type="entry name" value="Rap/Ran-GAP"/>
    <property type="match status" value="1"/>
</dbReference>
<feature type="compositionally biased region" description="Polar residues" evidence="2">
    <location>
        <begin position="839"/>
        <end position="860"/>
    </location>
</feature>
<dbReference type="FunFam" id="3.40.50.11210:FF:000007">
    <property type="entry name" value="Tuberous sclerosis 2"/>
    <property type="match status" value="1"/>
</dbReference>
<feature type="compositionally biased region" description="Low complexity" evidence="2">
    <location>
        <begin position="484"/>
        <end position="508"/>
    </location>
</feature>
<evidence type="ECO:0000256" key="1">
    <source>
        <dbReference type="ARBA" id="ARBA00022468"/>
    </source>
</evidence>
<dbReference type="GO" id="GO:0033596">
    <property type="term" value="C:TSC1-TSC2 complex"/>
    <property type="evidence" value="ECO:0007669"/>
    <property type="project" value="TreeGrafter"/>
</dbReference>
<protein>
    <recommendedName>
        <fullName evidence="3">Rap-GAP domain-containing protein</fullName>
    </recommendedName>
</protein>
<keyword evidence="1" id="KW-0343">GTPase activation</keyword>
<dbReference type="InterPro" id="IPR027107">
    <property type="entry name" value="Tuberin/Ral-act_asu"/>
</dbReference>
<reference evidence="4" key="1">
    <citation type="journal article" date="2020" name="Stud. Mycol.">
        <title>101 Dothideomycetes genomes: a test case for predicting lifestyles and emergence of pathogens.</title>
        <authorList>
            <person name="Haridas S."/>
            <person name="Albert R."/>
            <person name="Binder M."/>
            <person name="Bloem J."/>
            <person name="Labutti K."/>
            <person name="Salamov A."/>
            <person name="Andreopoulos B."/>
            <person name="Baker S."/>
            <person name="Barry K."/>
            <person name="Bills G."/>
            <person name="Bluhm B."/>
            <person name="Cannon C."/>
            <person name="Castanera R."/>
            <person name="Culley D."/>
            <person name="Daum C."/>
            <person name="Ezra D."/>
            <person name="Gonzalez J."/>
            <person name="Henrissat B."/>
            <person name="Kuo A."/>
            <person name="Liang C."/>
            <person name="Lipzen A."/>
            <person name="Lutzoni F."/>
            <person name="Magnuson J."/>
            <person name="Mondo S."/>
            <person name="Nolan M."/>
            <person name="Ohm R."/>
            <person name="Pangilinan J."/>
            <person name="Park H.-J."/>
            <person name="Ramirez L."/>
            <person name="Alfaro M."/>
            <person name="Sun H."/>
            <person name="Tritt A."/>
            <person name="Yoshinaga Y."/>
            <person name="Zwiers L.-H."/>
            <person name="Turgeon B."/>
            <person name="Goodwin S."/>
            <person name="Spatafora J."/>
            <person name="Crous P."/>
            <person name="Grigoriev I."/>
        </authorList>
    </citation>
    <scope>NUCLEOTIDE SEQUENCE</scope>
    <source>
        <strain evidence="4">CBS 175.79</strain>
    </source>
</reference>
<dbReference type="GO" id="GO:0051056">
    <property type="term" value="P:regulation of small GTPase mediated signal transduction"/>
    <property type="evidence" value="ECO:0007669"/>
    <property type="project" value="InterPro"/>
</dbReference>
<dbReference type="Pfam" id="PF11864">
    <property type="entry name" value="DUF3384"/>
    <property type="match status" value="1"/>
</dbReference>
<feature type="region of interest" description="Disordered" evidence="2">
    <location>
        <begin position="1573"/>
        <end position="1602"/>
    </location>
</feature>
<dbReference type="RefSeq" id="XP_033383647.1">
    <property type="nucleotide sequence ID" value="XM_033530995.1"/>
</dbReference>
<feature type="domain" description="Rap-GAP" evidence="3">
    <location>
        <begin position="1334"/>
        <end position="1568"/>
    </location>
</feature>
<dbReference type="InterPro" id="IPR016024">
    <property type="entry name" value="ARM-type_fold"/>
</dbReference>
<dbReference type="EMBL" id="ML978069">
    <property type="protein sequence ID" value="KAF2015308.1"/>
    <property type="molecule type" value="Genomic_DNA"/>
</dbReference>
<gene>
    <name evidence="4" type="ORF">BU24DRAFT_450052</name>
</gene>
<evidence type="ECO:0000313" key="4">
    <source>
        <dbReference type="EMBL" id="KAF2015308.1"/>
    </source>
</evidence>
<organism evidence="4 5">
    <name type="scientific">Aaosphaeria arxii CBS 175.79</name>
    <dbReference type="NCBI Taxonomy" id="1450172"/>
    <lineage>
        <taxon>Eukaryota</taxon>
        <taxon>Fungi</taxon>
        <taxon>Dikarya</taxon>
        <taxon>Ascomycota</taxon>
        <taxon>Pezizomycotina</taxon>
        <taxon>Dothideomycetes</taxon>
        <taxon>Pleosporomycetidae</taxon>
        <taxon>Pleosporales</taxon>
        <taxon>Pleosporales incertae sedis</taxon>
        <taxon>Aaosphaeria</taxon>
    </lineage>
</organism>
<feature type="compositionally biased region" description="Low complexity" evidence="2">
    <location>
        <begin position="40"/>
        <end position="49"/>
    </location>
</feature>
<dbReference type="InterPro" id="IPR000331">
    <property type="entry name" value="Rap/Ran_GAP_dom"/>
</dbReference>
<dbReference type="GO" id="GO:0032007">
    <property type="term" value="P:negative regulation of TOR signaling"/>
    <property type="evidence" value="ECO:0007669"/>
    <property type="project" value="TreeGrafter"/>
</dbReference>
<dbReference type="Pfam" id="PF03542">
    <property type="entry name" value="Tuberin"/>
    <property type="match status" value="1"/>
</dbReference>
<feature type="compositionally biased region" description="Low complexity" evidence="2">
    <location>
        <begin position="1577"/>
        <end position="1586"/>
    </location>
</feature>
<name>A0A6A5XPY4_9PLEO</name>
<sequence>MSPTSGNDPRTPDRRSSSAALLGAFRSLTGGRLKSPTPPASVSSATGTPVRSGSIASHQKADPVVSAPPTVAEVHSVVKQPTQNNVLGSKRAPMGGPPEFEDLVARLHTSQPFAERAAAVEKICEILKEYPVRNVLGLWAAASDLMLPEKSEEAAEVAYTLLKGCVALPDLNAVERNVFFGAANLRQNDRRFDLRLDIISTLTNGGRNVEACESLLAPFILTSIHACFQERFNASSSIRRPSLRKGSDQPTKESQNMTDLFHFITDTCKFNSKVFTEDDLVSLLHHAMAICQGTTHEADIENVIKLFDTIITYVHIPSRSLKPGLEVLCIIHRQLERLQEQSWNTLVNLFQSHVGQAAVSALLHTLLDGANRKSRKFSAYRAAIQVLQRLLLEDGQNGLPTVPISLLFPALKSSIKEEHQTQESFVISLIATMLSDDRIRSLLLNEGDWSDLIQIIHTCASRSDEREAALAAALAERVAGERTGSIAGTGSHTAGTAGAALSTTSTGGEVESESMHNGDPLSAPLLRNESTRRGRDDEITNIFVGLNELGCRLDPIHKAAIMELLAGHFDRLTDVVAEATIKYHIDERTFFPSNPDWLEACRRLVSGVLKDTSRPRALRILTIKTLRDVHNTVEHICPGDLVLQCTALLLNNIETEADVEVLNELVDFAVDVADRASDDSFPDLASLLKRRIDREKPALPSQMFNFSPWSGSFQSRVTDHHLGSASNVISTAFVRLFTRSVIQSARKTRQLYEILRSIVASDACENDARLTALKLLFRLRADSNHAISVNPSSEGESIAAVLCRTEETAVSIDKFDDTSSDHGKSEDYGSGSWRDQRKTSGNSPHSSLNRYTGRQGSTPGRASKPIPPLWMYPGPKGLPEEPSPQSSRVVFAHIDQEEYPLPDDILDMEITLWLELVISLMQNAPDWEIYSYVLVHLGPQLSNQALVRSCVPQLKMLRNVTCEQIRSATFREPPSHTLLKKADVAVCMFHILTMLISYHDYYEKSEEDDVVKAFLHGIGHWDRTSIWCIHALTVCCHEMPLSVSKSLDNIIQKLSQIITKPATAIHILEFLTSLGRMPELLKNFREEDFKMVFGVSFNYLRHVRDQRERAASVTAAQLAHRSIRHAGAPRESTTSPDNASAHKAKPAEEDLPQYVYSLAYHVITFWFMALKMEERPKLLPWITRNLQYTDTSGRQVMEEQAQVIADMMSMTAYSDRDDTARNPEFSEPGDGEIWKKTWIMGHSLITIETAARTGVSLTTTRRPCGTRHIYSKPLLTNPPPHQVPITIGLAYEAWNTASYVGILPDDLFNTYYAHLSFPETPVQLPDDQMARRAIEAFDRNSTVDGYSVGVVYIGDGQMGQKHEKAILLIDNGSAAYTSFLSDLGTLVRLKGAKINTHGLDVRNDNDGEYTYCWRDRCMELVFHIPTMMPTPESSDEVYASKKRHIGNDFVNIIFNDSGLNYDFNTFPSAFNYVAIVIAPEARASFVDRRLDSDPEGKSRYYKVQVISKPGFPDISPAVEPKIICGKHLAAYCRLLAINASVFSQVWSQADGGESISSWRNRLRQIKALKERYGGSDASATASPTSPINHQIGSNPPSRENGVGGFKRTSVATFLSEGTNRSSLTSGSHDVAL</sequence>
<dbReference type="Pfam" id="PF02145">
    <property type="entry name" value="Rap_GAP"/>
    <property type="match status" value="1"/>
</dbReference>
<feature type="region of interest" description="Disordered" evidence="2">
    <location>
        <begin position="484"/>
        <end position="526"/>
    </location>
</feature>
<evidence type="ECO:0000259" key="3">
    <source>
        <dbReference type="PROSITE" id="PS50085"/>
    </source>
</evidence>
<dbReference type="SUPFAM" id="SSF48371">
    <property type="entry name" value="ARM repeat"/>
    <property type="match status" value="1"/>
</dbReference>
<dbReference type="SUPFAM" id="SSF111347">
    <property type="entry name" value="Rap/Ran-GAP"/>
    <property type="match status" value="1"/>
</dbReference>
<proteinExistence type="predicted"/>
<dbReference type="PROSITE" id="PS50085">
    <property type="entry name" value="RAPGAP"/>
    <property type="match status" value="1"/>
</dbReference>
<dbReference type="InterPro" id="IPR018515">
    <property type="entry name" value="Tuberin-type_domain"/>
</dbReference>
<evidence type="ECO:0000313" key="5">
    <source>
        <dbReference type="Proteomes" id="UP000799778"/>
    </source>
</evidence>
<evidence type="ECO:0000256" key="2">
    <source>
        <dbReference type="SAM" id="MobiDB-lite"/>
    </source>
</evidence>
<dbReference type="InterPro" id="IPR035974">
    <property type="entry name" value="Rap/Ran-GAP_sf"/>
</dbReference>
<feature type="region of interest" description="Disordered" evidence="2">
    <location>
        <begin position="814"/>
        <end position="884"/>
    </location>
</feature>
<feature type="compositionally biased region" description="Polar residues" evidence="2">
    <location>
        <begin position="1587"/>
        <end position="1597"/>
    </location>
</feature>
<keyword evidence="5" id="KW-1185">Reference proteome</keyword>
<dbReference type="InterPro" id="IPR024584">
    <property type="entry name" value="Tuberin_N"/>
</dbReference>
<feature type="region of interest" description="Disordered" evidence="2">
    <location>
        <begin position="1124"/>
        <end position="1146"/>
    </location>
</feature>
<feature type="compositionally biased region" description="Basic and acidic residues" evidence="2">
    <location>
        <begin position="814"/>
        <end position="827"/>
    </location>
</feature>
<dbReference type="GeneID" id="54288392"/>
<dbReference type="GO" id="GO:0005634">
    <property type="term" value="C:nucleus"/>
    <property type="evidence" value="ECO:0007669"/>
    <property type="project" value="InterPro"/>
</dbReference>
<feature type="region of interest" description="Disordered" evidence="2">
    <location>
        <begin position="1"/>
        <end position="68"/>
    </location>
</feature>
<dbReference type="OrthoDB" id="19311at2759"/>
<dbReference type="GO" id="GO:0005096">
    <property type="term" value="F:GTPase activator activity"/>
    <property type="evidence" value="ECO:0007669"/>
    <property type="project" value="UniProtKB-KW"/>
</dbReference>
<dbReference type="PANTHER" id="PTHR10063">
    <property type="entry name" value="TUBERIN"/>
    <property type="match status" value="1"/>
</dbReference>